<reference evidence="1" key="1">
    <citation type="submission" date="2014-11" db="EMBL/GenBank/DDBJ databases">
        <authorList>
            <person name="Amaro Gonzalez C."/>
        </authorList>
    </citation>
    <scope>NUCLEOTIDE SEQUENCE</scope>
</reference>
<reference evidence="1" key="2">
    <citation type="journal article" date="2015" name="Fish Shellfish Immunol.">
        <title>Early steps in the European eel (Anguilla anguilla)-Vibrio vulnificus interaction in the gills: Role of the RtxA13 toxin.</title>
        <authorList>
            <person name="Callol A."/>
            <person name="Pajuelo D."/>
            <person name="Ebbesson L."/>
            <person name="Teles M."/>
            <person name="MacKenzie S."/>
            <person name="Amaro C."/>
        </authorList>
    </citation>
    <scope>NUCLEOTIDE SEQUENCE</scope>
</reference>
<sequence length="13" mass="1420">MFERVVEVGSPGL</sequence>
<dbReference type="EMBL" id="GBXM01100298">
    <property type="protein sequence ID" value="JAH08279.1"/>
    <property type="molecule type" value="Transcribed_RNA"/>
</dbReference>
<organism evidence="1">
    <name type="scientific">Anguilla anguilla</name>
    <name type="common">European freshwater eel</name>
    <name type="synonym">Muraena anguilla</name>
    <dbReference type="NCBI Taxonomy" id="7936"/>
    <lineage>
        <taxon>Eukaryota</taxon>
        <taxon>Metazoa</taxon>
        <taxon>Chordata</taxon>
        <taxon>Craniata</taxon>
        <taxon>Vertebrata</taxon>
        <taxon>Euteleostomi</taxon>
        <taxon>Actinopterygii</taxon>
        <taxon>Neopterygii</taxon>
        <taxon>Teleostei</taxon>
        <taxon>Anguilliformes</taxon>
        <taxon>Anguillidae</taxon>
        <taxon>Anguilla</taxon>
    </lineage>
</organism>
<name>A0A0E9PUX3_ANGAN</name>
<proteinExistence type="predicted"/>
<accession>A0A0E9PUX3</accession>
<evidence type="ECO:0000313" key="1">
    <source>
        <dbReference type="EMBL" id="JAH08279.1"/>
    </source>
</evidence>
<protein>
    <submittedName>
        <fullName evidence="1">Uncharacterized protein</fullName>
    </submittedName>
</protein>